<organism evidence="1 2">
    <name type="scientific">Afipia carboxidovorans (strain ATCC 49405 / DSM 1227 / KCTC 32145 / OM5)</name>
    <name type="common">Oligotropha carboxidovorans</name>
    <dbReference type="NCBI Taxonomy" id="504832"/>
    <lineage>
        <taxon>Bacteria</taxon>
        <taxon>Pseudomonadati</taxon>
        <taxon>Pseudomonadota</taxon>
        <taxon>Alphaproteobacteria</taxon>
        <taxon>Hyphomicrobiales</taxon>
        <taxon>Nitrobacteraceae</taxon>
        <taxon>Afipia</taxon>
    </lineage>
</organism>
<keyword evidence="2" id="KW-1185">Reference proteome</keyword>
<gene>
    <name evidence="1" type="ordered locus">OCA5_c24250</name>
</gene>
<dbReference type="HOGENOM" id="CLU_172360_0_0_5"/>
<accession>F8C0P5</accession>
<evidence type="ECO:0000313" key="1">
    <source>
        <dbReference type="EMBL" id="AEI07121.1"/>
    </source>
</evidence>
<protein>
    <submittedName>
        <fullName evidence="1">Uncharacterized protein</fullName>
    </submittedName>
</protein>
<evidence type="ECO:0000313" key="2">
    <source>
        <dbReference type="Proteomes" id="UP000007730"/>
    </source>
</evidence>
<dbReference type="STRING" id="504832.OCA5_c24250"/>
<dbReference type="OrthoDB" id="9813419at2"/>
<dbReference type="EMBL" id="CP002826">
    <property type="protein sequence ID" value="AEI07121.1"/>
    <property type="molecule type" value="Genomic_DNA"/>
</dbReference>
<reference evidence="1 2" key="1">
    <citation type="journal article" date="2011" name="J. Bacteriol.">
        <title>Complete genome sequences of the chemolithoautotrophic Oligotropha carboxidovorans strains OM4 and OM5.</title>
        <authorList>
            <person name="Volland S."/>
            <person name="Rachinger M."/>
            <person name="Strittmatter A."/>
            <person name="Daniel R."/>
            <person name="Gottschalk G."/>
            <person name="Meyer O."/>
        </authorList>
    </citation>
    <scope>NUCLEOTIDE SEQUENCE [LARGE SCALE GENOMIC DNA]</scope>
    <source>
        <strain evidence="2">ATCC 49405 / DSM 1227 / KCTC 32145 / OM5</strain>
    </source>
</reference>
<dbReference type="KEGG" id="ocg:OCA5_c24250"/>
<name>F8C0P5_AFIC5</name>
<sequence length="80" mass="9558">MMKRTPRDLADRMARRRRSDSLDGYVRESYERLPRNEAREAAEAFFRRWPKAAYDSEVESWSAEPGDLITFTMRRLRSAD</sequence>
<dbReference type="AlphaFoldDB" id="F8C0P5"/>
<dbReference type="PATRIC" id="fig|504832.7.peg.2555"/>
<proteinExistence type="predicted"/>
<dbReference type="eggNOG" id="ENOG5032Y66">
    <property type="taxonomic scope" value="Bacteria"/>
</dbReference>
<dbReference type="Proteomes" id="UP000007730">
    <property type="component" value="Chromosome"/>
</dbReference>